<evidence type="ECO:0000256" key="1">
    <source>
        <dbReference type="SAM" id="MobiDB-lite"/>
    </source>
</evidence>
<feature type="region of interest" description="Disordered" evidence="1">
    <location>
        <begin position="1"/>
        <end position="32"/>
    </location>
</feature>
<sequence>MSRRSSHSSAHPAEALPEGMTPPLRYAQSTDNEEIVINIDHLDYSDNTVPGDNFGVGGHTNYQDYGRDVPPYFIQQPRARSFGDEQRAFASGFRRRAHSDSAPFSATTSLASEYTADNTFALADDFSDSSELPRISIPNQTSQWAPRGHLHPIQTSSLSPLSLSPHSPFPVAEWRSNASDASSIRSSPSPSPSIGILSPLPPLPPAPPFLSPDHPSYLGIYSGGSPTLHPHSRSNSRTRAHEVDSRDGEGAVVGGWSAYDHHQPPAGSSANGMDHRIGSLKLEDDFSLGPSLISPNPVWHYGSAASHQAQGAAFQTQTDVAWHTGERQVHDQHHPRRCRL</sequence>
<feature type="region of interest" description="Disordered" evidence="1">
    <location>
        <begin position="139"/>
        <end position="164"/>
    </location>
</feature>
<dbReference type="Proteomes" id="UP001221757">
    <property type="component" value="Unassembled WGS sequence"/>
</dbReference>
<reference evidence="2" key="1">
    <citation type="submission" date="2023-03" db="EMBL/GenBank/DDBJ databases">
        <title>Massive genome expansion in bonnet fungi (Mycena s.s.) driven by repeated elements and novel gene families across ecological guilds.</title>
        <authorList>
            <consortium name="Lawrence Berkeley National Laboratory"/>
            <person name="Harder C.B."/>
            <person name="Miyauchi S."/>
            <person name="Viragh M."/>
            <person name="Kuo A."/>
            <person name="Thoen E."/>
            <person name="Andreopoulos B."/>
            <person name="Lu D."/>
            <person name="Skrede I."/>
            <person name="Drula E."/>
            <person name="Henrissat B."/>
            <person name="Morin E."/>
            <person name="Kohler A."/>
            <person name="Barry K."/>
            <person name="LaButti K."/>
            <person name="Morin E."/>
            <person name="Salamov A."/>
            <person name="Lipzen A."/>
            <person name="Mereny Z."/>
            <person name="Hegedus B."/>
            <person name="Baldrian P."/>
            <person name="Stursova M."/>
            <person name="Weitz H."/>
            <person name="Taylor A."/>
            <person name="Grigoriev I.V."/>
            <person name="Nagy L.G."/>
            <person name="Martin F."/>
            <person name="Kauserud H."/>
        </authorList>
    </citation>
    <scope>NUCLEOTIDE SEQUENCE</scope>
    <source>
        <strain evidence="2">CBHHK067</strain>
    </source>
</reference>
<feature type="region of interest" description="Disordered" evidence="1">
    <location>
        <begin position="221"/>
        <end position="249"/>
    </location>
</feature>
<comment type="caution">
    <text evidence="2">The sequence shown here is derived from an EMBL/GenBank/DDBJ whole genome shotgun (WGS) entry which is preliminary data.</text>
</comment>
<organism evidence="2 3">
    <name type="scientific">Mycena rosella</name>
    <name type="common">Pink bonnet</name>
    <name type="synonym">Agaricus rosellus</name>
    <dbReference type="NCBI Taxonomy" id="1033263"/>
    <lineage>
        <taxon>Eukaryota</taxon>
        <taxon>Fungi</taxon>
        <taxon>Dikarya</taxon>
        <taxon>Basidiomycota</taxon>
        <taxon>Agaricomycotina</taxon>
        <taxon>Agaricomycetes</taxon>
        <taxon>Agaricomycetidae</taxon>
        <taxon>Agaricales</taxon>
        <taxon>Marasmiineae</taxon>
        <taxon>Mycenaceae</taxon>
        <taxon>Mycena</taxon>
    </lineage>
</organism>
<name>A0AAD7GXF3_MYCRO</name>
<protein>
    <submittedName>
        <fullName evidence="2">Uncharacterized protein</fullName>
    </submittedName>
</protein>
<accession>A0AAD7GXF3</accession>
<feature type="compositionally biased region" description="Low complexity" evidence="1">
    <location>
        <begin position="180"/>
        <end position="198"/>
    </location>
</feature>
<feature type="region of interest" description="Disordered" evidence="1">
    <location>
        <begin position="180"/>
        <end position="200"/>
    </location>
</feature>
<keyword evidence="3" id="KW-1185">Reference proteome</keyword>
<dbReference type="AlphaFoldDB" id="A0AAD7GXF3"/>
<feature type="compositionally biased region" description="Basic and acidic residues" evidence="1">
    <location>
        <begin position="239"/>
        <end position="249"/>
    </location>
</feature>
<dbReference type="EMBL" id="JARKIE010000005">
    <property type="protein sequence ID" value="KAJ7707307.1"/>
    <property type="molecule type" value="Genomic_DNA"/>
</dbReference>
<evidence type="ECO:0000313" key="2">
    <source>
        <dbReference type="EMBL" id="KAJ7707307.1"/>
    </source>
</evidence>
<evidence type="ECO:0000313" key="3">
    <source>
        <dbReference type="Proteomes" id="UP001221757"/>
    </source>
</evidence>
<gene>
    <name evidence="2" type="ORF">B0H17DRAFT_514760</name>
</gene>
<proteinExistence type="predicted"/>